<evidence type="ECO:0000313" key="2">
    <source>
        <dbReference type="Proteomes" id="UP001203972"/>
    </source>
</evidence>
<dbReference type="InterPro" id="IPR046904">
    <property type="entry name" value="ABC-3C_MC2"/>
</dbReference>
<dbReference type="EMBL" id="JAKTMA010000008">
    <property type="protein sequence ID" value="MCR0232354.1"/>
    <property type="molecule type" value="Genomic_DNA"/>
</dbReference>
<dbReference type="Pfam" id="PF20288">
    <property type="entry name" value="MC2"/>
    <property type="match status" value="1"/>
</dbReference>
<comment type="caution">
    <text evidence="1">The sequence shown here is derived from an EMBL/GenBank/DDBJ whole genome shotgun (WGS) entry which is preliminary data.</text>
</comment>
<name>A0AAP2UL79_CLOIN</name>
<dbReference type="Proteomes" id="UP001203972">
    <property type="component" value="Unassembled WGS sequence"/>
</dbReference>
<protein>
    <submittedName>
        <fullName evidence="1">Uncharacterized protein</fullName>
    </submittedName>
</protein>
<accession>A0AAP2UL79</accession>
<proteinExistence type="predicted"/>
<evidence type="ECO:0000313" key="1">
    <source>
        <dbReference type="EMBL" id="MCR0232354.1"/>
    </source>
</evidence>
<reference evidence="1" key="1">
    <citation type="journal article" date="2022" name="Clin. Infect. Dis.">
        <title>Association between Clostridium innocuum and antibiotic-associated diarrhea in adults and children: A cross-sectional study and comparative genomics analysis.</title>
        <authorList>
            <person name="Cherny K.E."/>
            <person name="Muscat E.B."/>
            <person name="Balaji A."/>
            <person name="Mukherjee J."/>
            <person name="Ozer E.A."/>
            <person name="Angarone M.P."/>
            <person name="Hauser A.R."/>
            <person name="Sichel J.S."/>
            <person name="Amponsah E."/>
            <person name="Kociolek L.K."/>
        </authorList>
    </citation>
    <scope>NUCLEOTIDE SEQUENCE</scope>
    <source>
        <strain evidence="1">NU1-AC-029v</strain>
    </source>
</reference>
<sequence>MKNKVFNTTFENMLRILILMSVLAKPANSDRLTALDFICIYGKKCKVLDKNLHGDNEFGFAEFTNKREKITEAIKLSVKNDYVIVGKSADGLVYSLNERGREIVTNIQSSYSNAYVIGARIVCRKFANYTDEAVLKYISKLATESKEV</sequence>
<gene>
    <name evidence="1" type="ORF">MKC95_06170</name>
</gene>
<dbReference type="RefSeq" id="WP_008817746.1">
    <property type="nucleotide sequence ID" value="NZ_AP025565.1"/>
</dbReference>
<organism evidence="1 2">
    <name type="scientific">Clostridium innocuum</name>
    <dbReference type="NCBI Taxonomy" id="1522"/>
    <lineage>
        <taxon>Bacteria</taxon>
        <taxon>Bacillati</taxon>
        <taxon>Bacillota</taxon>
        <taxon>Clostridia</taxon>
        <taxon>Eubacteriales</taxon>
        <taxon>Clostridiaceae</taxon>
        <taxon>Clostridium</taxon>
    </lineage>
</organism>
<dbReference type="AlphaFoldDB" id="A0AAP2UL79"/>